<evidence type="ECO:0000313" key="2">
    <source>
        <dbReference type="EMBL" id="BCR83561.1"/>
    </source>
</evidence>
<dbReference type="RefSeq" id="XP_043132083.1">
    <property type="nucleotide sequence ID" value="XM_043285108.1"/>
</dbReference>
<keyword evidence="3" id="KW-1185">Reference proteome</keyword>
<dbReference type="AlphaFoldDB" id="A0A7R7VF94"/>
<dbReference type="GeneID" id="66977920"/>
<name>A0A7R7VF94_ASPCH</name>
<evidence type="ECO:0000256" key="1">
    <source>
        <dbReference type="SAM" id="Coils"/>
    </source>
</evidence>
<sequence>MHESNSGLWDDLPAKCASICNTLKTKDHELRNTHAQLVNNIEITEVLFELMWKMRTLLSSYEQEQKQGLDLESAFELAEARLKLQSLELDCDTLRQENSHLREVLQTQHVKG</sequence>
<reference evidence="2" key="2">
    <citation type="submission" date="2021-02" db="EMBL/GenBank/DDBJ databases">
        <title>Aspergillus chevalieri M1 genome sequence.</title>
        <authorList>
            <person name="Kadooka C."/>
            <person name="Mori K."/>
            <person name="Futagami T."/>
        </authorList>
    </citation>
    <scope>NUCLEOTIDE SEQUENCE</scope>
    <source>
        <strain evidence="2">M1</strain>
    </source>
</reference>
<accession>A0A7R7VF94</accession>
<dbReference type="EMBL" id="AP024416">
    <property type="protein sequence ID" value="BCR83561.1"/>
    <property type="molecule type" value="Genomic_DNA"/>
</dbReference>
<dbReference type="KEGG" id="ache:ACHE_10963S"/>
<protein>
    <submittedName>
        <fullName evidence="2">Uncharacterized protein</fullName>
    </submittedName>
</protein>
<feature type="coiled-coil region" evidence="1">
    <location>
        <begin position="77"/>
        <end position="104"/>
    </location>
</feature>
<evidence type="ECO:0000313" key="3">
    <source>
        <dbReference type="Proteomes" id="UP000637239"/>
    </source>
</evidence>
<proteinExistence type="predicted"/>
<gene>
    <name evidence="2" type="ORF">ACHE_10963S</name>
</gene>
<dbReference type="Proteomes" id="UP000637239">
    <property type="component" value="Chromosome 1"/>
</dbReference>
<reference evidence="2" key="1">
    <citation type="submission" date="2021-01" db="EMBL/GenBank/DDBJ databases">
        <authorList>
            <consortium name="Aspergillus chevalieri M1 genome sequencing consortium"/>
            <person name="Kazuki M."/>
            <person name="Futagami T."/>
        </authorList>
    </citation>
    <scope>NUCLEOTIDE SEQUENCE</scope>
    <source>
        <strain evidence="2">M1</strain>
    </source>
</reference>
<organism evidence="2 3">
    <name type="scientific">Aspergillus chevalieri</name>
    <name type="common">Eurotium chevalieri</name>
    <dbReference type="NCBI Taxonomy" id="182096"/>
    <lineage>
        <taxon>Eukaryota</taxon>
        <taxon>Fungi</taxon>
        <taxon>Dikarya</taxon>
        <taxon>Ascomycota</taxon>
        <taxon>Pezizomycotina</taxon>
        <taxon>Eurotiomycetes</taxon>
        <taxon>Eurotiomycetidae</taxon>
        <taxon>Eurotiales</taxon>
        <taxon>Aspergillaceae</taxon>
        <taxon>Aspergillus</taxon>
        <taxon>Aspergillus subgen. Aspergillus</taxon>
    </lineage>
</organism>
<keyword evidence="1" id="KW-0175">Coiled coil</keyword>